<feature type="transmembrane region" description="Helical" evidence="7">
    <location>
        <begin position="191"/>
        <end position="213"/>
    </location>
</feature>
<comment type="subcellular location">
    <subcellularLocation>
        <location evidence="1">Cell membrane</location>
        <topology evidence="1">Multi-pass membrane protein</topology>
    </subcellularLocation>
</comment>
<dbReference type="FunFam" id="3.30.70.270:FF:000001">
    <property type="entry name" value="Diguanylate cyclase domain protein"/>
    <property type="match status" value="1"/>
</dbReference>
<feature type="transmembrane region" description="Helical" evidence="7">
    <location>
        <begin position="7"/>
        <end position="27"/>
    </location>
</feature>
<dbReference type="SMART" id="SM00267">
    <property type="entry name" value="GGDEF"/>
    <property type="match status" value="1"/>
</dbReference>
<dbReference type="Gene3D" id="3.20.20.450">
    <property type="entry name" value="EAL domain"/>
    <property type="match status" value="1"/>
</dbReference>
<dbReference type="GO" id="GO:0005886">
    <property type="term" value="C:plasma membrane"/>
    <property type="evidence" value="ECO:0007669"/>
    <property type="project" value="UniProtKB-SubCell"/>
</dbReference>
<feature type="domain" description="GGDEF" evidence="10">
    <location>
        <begin position="695"/>
        <end position="828"/>
    </location>
</feature>
<dbReference type="InterPro" id="IPR035919">
    <property type="entry name" value="EAL_sf"/>
</dbReference>
<dbReference type="EMBL" id="VMNK01000006">
    <property type="protein sequence ID" value="TVO57656.1"/>
    <property type="molecule type" value="Genomic_DNA"/>
</dbReference>
<keyword evidence="3 7" id="KW-0812">Transmembrane</keyword>
<gene>
    <name evidence="11" type="ORF">FHP91_08270</name>
</gene>
<dbReference type="Gene3D" id="3.30.70.270">
    <property type="match status" value="1"/>
</dbReference>
<comment type="caution">
    <text evidence="11">The sequence shown here is derived from an EMBL/GenBank/DDBJ whole genome shotgun (WGS) entry which is preliminary data.</text>
</comment>
<dbReference type="Proteomes" id="UP000319502">
    <property type="component" value="Unassembled WGS sequence"/>
</dbReference>
<dbReference type="PROSITE" id="PS50839">
    <property type="entry name" value="CHASE"/>
    <property type="match status" value="1"/>
</dbReference>
<dbReference type="InterPro" id="IPR042240">
    <property type="entry name" value="CHASE_sf"/>
</dbReference>
<dbReference type="Pfam" id="PF00563">
    <property type="entry name" value="EAL"/>
    <property type="match status" value="1"/>
</dbReference>
<dbReference type="CDD" id="cd01948">
    <property type="entry name" value="EAL"/>
    <property type="match status" value="1"/>
</dbReference>
<feature type="domain" description="EAL" evidence="9">
    <location>
        <begin position="837"/>
        <end position="1091"/>
    </location>
</feature>
<evidence type="ECO:0000256" key="6">
    <source>
        <dbReference type="ARBA" id="ARBA00051114"/>
    </source>
</evidence>
<evidence type="ECO:0000256" key="3">
    <source>
        <dbReference type="ARBA" id="ARBA00022692"/>
    </source>
</evidence>
<dbReference type="Pfam" id="PF03924">
    <property type="entry name" value="CHASE"/>
    <property type="match status" value="1"/>
</dbReference>
<dbReference type="InterPro" id="IPR007895">
    <property type="entry name" value="MASE1"/>
</dbReference>
<dbReference type="GO" id="GO:0007165">
    <property type="term" value="P:signal transduction"/>
    <property type="evidence" value="ECO:0007669"/>
    <property type="project" value="UniProtKB-ARBA"/>
</dbReference>
<dbReference type="OrthoDB" id="9813903at2"/>
<evidence type="ECO:0000256" key="1">
    <source>
        <dbReference type="ARBA" id="ARBA00004651"/>
    </source>
</evidence>
<dbReference type="Pfam" id="PF00990">
    <property type="entry name" value="GGDEF"/>
    <property type="match status" value="1"/>
</dbReference>
<dbReference type="InterPro" id="IPR006189">
    <property type="entry name" value="CHASE_dom"/>
</dbReference>
<dbReference type="NCBIfam" id="TIGR00254">
    <property type="entry name" value="GGDEF"/>
    <property type="match status" value="1"/>
</dbReference>
<dbReference type="Gene3D" id="3.30.450.350">
    <property type="entry name" value="CHASE domain"/>
    <property type="match status" value="1"/>
</dbReference>
<reference evidence="11 12" key="1">
    <citation type="submission" date="2019-07" db="EMBL/GenBank/DDBJ databases">
        <title>The pathways for chlorine oxyanion respiration interact through the shared metabolite chlorate.</title>
        <authorList>
            <person name="Barnum T.P."/>
            <person name="Cheng Y."/>
            <person name="Hill K.A."/>
            <person name="Lucas L.N."/>
            <person name="Carlson H.K."/>
            <person name="Coates J.D."/>
        </authorList>
    </citation>
    <scope>NUCLEOTIDE SEQUENCE [LARGE SCALE GENOMIC DNA]</scope>
    <source>
        <strain evidence="11 12">SFB-3</strain>
    </source>
</reference>
<evidence type="ECO:0000256" key="7">
    <source>
        <dbReference type="SAM" id="Phobius"/>
    </source>
</evidence>
<feature type="domain" description="CHASE" evidence="8">
    <location>
        <begin position="253"/>
        <end position="474"/>
    </location>
</feature>
<dbReference type="InterPro" id="IPR029787">
    <property type="entry name" value="Nucleotide_cyclase"/>
</dbReference>
<feature type="transmembrane region" description="Helical" evidence="7">
    <location>
        <begin position="159"/>
        <end position="179"/>
    </location>
</feature>
<evidence type="ECO:0000256" key="4">
    <source>
        <dbReference type="ARBA" id="ARBA00022989"/>
    </source>
</evidence>
<dbReference type="PROSITE" id="PS50887">
    <property type="entry name" value="GGDEF"/>
    <property type="match status" value="1"/>
</dbReference>
<sequence length="1098" mass="120011">MLTPTWLKHAILLFLAYSVTGVLSLQMAISPGYVAPLFPPAGIALAGVLLYGLRMLPAIGLGALAVNLVALWQAGLPASGSVAPFFVAVGAVLQAAAGAALARRWTGFPVVLDRARQIMSFLFLAGPISCLINASIGVGVLVLTGSLPMEEAAFSWWNWWAGDSLGVLICVPLIFVMLGRPRDAWAPRRRVVAPPMCFALLMMALLIFQVGSWEKQRLEDEFQRDANALMGRIFTRVKDHLDALQALERMATVQRGADVQSFRLFSQPWFARYPGLRVMGWAPSVTEAERPAFMQRMRAELGEDFDIFERDDDGHALAVKPAPRYYPIVYAEPIAVNRAVIGLNPLGFGPARVALEQAERTGLPVATPPIRLQQETGDQFGVVIYQPVFDIELGQSPPKRLGMAYVALRLGDTVDAAIENRLSPHLRLCMSDLDPTQGPVRLYGPAGCERDLSAADGLNLADNFSFASRTWDVRVSALPGYASLQRGWVVWIALVTNLLAVGMLGAFLLLTSAHTLQVEGLVSKRTAQLAATSERLREQQVALARAQAIAQLGSWELDGASGLRCSDELCRLLGLAVDSSTDLASMLACVAEHDRHHLAEAIDRLRHAVGAATLDARFSRGGEAACIGHFQIESVSLPNGDLRVRGTVQDVTLARESEAHIQFLAHYDGLTQLPNRALWMRNTAQALNSAERHGDQLAVLFLDLDQFKTVNDSLGHPVGDLLLRAVADRLKSVLRDEDLLARLGGDEFVVLVPRLGQPEDAAAVARQITSALVSPFSIEGHELVVSASIGIALYPQDACDVDSLLKQADLAMYGAKDAGRNTYRFFEDRMNAQAYQRLMLETALRRAIERNELALHYQPQMGMPEGHVVGCEALLRWTSRDLGEVPPHRFIPVAETSGLILPIGDWVLREACRQQRQWASEGRPDVRVAINISAIQFRHAGFETRLKDILDETGADPAQIELEITESALMQAGSDIVDRLWGLRDMGFTLALDDFGTGYSSLAYLKRFPIHRLKIDRSFVKDLPDDAEDRAIASATMSLARDLGMAVVAEGVETAAQRDFLVAGGCRILQGYFYGKPVPATVFTDTWLSAEVETTKST</sequence>
<dbReference type="Gene3D" id="3.30.450.20">
    <property type="entry name" value="PAS domain"/>
    <property type="match status" value="1"/>
</dbReference>
<feature type="transmembrane region" description="Helical" evidence="7">
    <location>
        <begin position="58"/>
        <end position="76"/>
    </location>
</feature>
<evidence type="ECO:0000259" key="10">
    <source>
        <dbReference type="PROSITE" id="PS50887"/>
    </source>
</evidence>
<organism evidence="11 12">
    <name type="scientific">Denitromonas halophila</name>
    <dbReference type="NCBI Taxonomy" id="1629404"/>
    <lineage>
        <taxon>Bacteria</taxon>
        <taxon>Pseudomonadati</taxon>
        <taxon>Pseudomonadota</taxon>
        <taxon>Betaproteobacteria</taxon>
        <taxon>Rhodocyclales</taxon>
        <taxon>Zoogloeaceae</taxon>
        <taxon>Denitromonas</taxon>
    </lineage>
</organism>
<dbReference type="PANTHER" id="PTHR44757:SF2">
    <property type="entry name" value="BIOFILM ARCHITECTURE MAINTENANCE PROTEIN MBAA"/>
    <property type="match status" value="1"/>
</dbReference>
<dbReference type="AlphaFoldDB" id="A0A557QXU0"/>
<keyword evidence="4 7" id="KW-1133">Transmembrane helix</keyword>
<keyword evidence="5 7" id="KW-0472">Membrane</keyword>
<dbReference type="GO" id="GO:0071111">
    <property type="term" value="F:cyclic-guanylate-specific phosphodiesterase activity"/>
    <property type="evidence" value="ECO:0007669"/>
    <property type="project" value="UniProtKB-EC"/>
</dbReference>
<dbReference type="FunFam" id="3.20.20.450:FF:000001">
    <property type="entry name" value="Cyclic di-GMP phosphodiesterase yahA"/>
    <property type="match status" value="1"/>
</dbReference>
<evidence type="ECO:0000313" key="11">
    <source>
        <dbReference type="EMBL" id="TVO57656.1"/>
    </source>
</evidence>
<dbReference type="SUPFAM" id="SSF141868">
    <property type="entry name" value="EAL domain-like"/>
    <property type="match status" value="1"/>
</dbReference>
<evidence type="ECO:0000259" key="9">
    <source>
        <dbReference type="PROSITE" id="PS50883"/>
    </source>
</evidence>
<comment type="catalytic activity">
    <reaction evidence="6">
        <text>3',3'-c-di-GMP + H2O = 5'-phosphoguanylyl(3'-&gt;5')guanosine + H(+)</text>
        <dbReference type="Rhea" id="RHEA:24902"/>
        <dbReference type="ChEBI" id="CHEBI:15377"/>
        <dbReference type="ChEBI" id="CHEBI:15378"/>
        <dbReference type="ChEBI" id="CHEBI:58754"/>
        <dbReference type="ChEBI" id="CHEBI:58805"/>
        <dbReference type="EC" id="3.1.4.52"/>
    </reaction>
    <physiologicalReaction direction="left-to-right" evidence="6">
        <dbReference type="Rhea" id="RHEA:24903"/>
    </physiologicalReaction>
</comment>
<evidence type="ECO:0000256" key="5">
    <source>
        <dbReference type="ARBA" id="ARBA00023136"/>
    </source>
</evidence>
<keyword evidence="2" id="KW-1003">Cell membrane</keyword>
<name>A0A557QXU0_9RHOO</name>
<dbReference type="CDD" id="cd01949">
    <property type="entry name" value="GGDEF"/>
    <property type="match status" value="1"/>
</dbReference>
<dbReference type="InterPro" id="IPR052155">
    <property type="entry name" value="Biofilm_reg_signaling"/>
</dbReference>
<keyword evidence="12" id="KW-1185">Reference proteome</keyword>
<dbReference type="SMART" id="SM01079">
    <property type="entry name" value="CHASE"/>
    <property type="match status" value="1"/>
</dbReference>
<accession>A0A557QXU0</accession>
<dbReference type="InterPro" id="IPR000160">
    <property type="entry name" value="GGDEF_dom"/>
</dbReference>
<dbReference type="Pfam" id="PF05231">
    <property type="entry name" value="MASE1"/>
    <property type="match status" value="1"/>
</dbReference>
<protein>
    <submittedName>
        <fullName evidence="11">EAL domain-containing protein</fullName>
    </submittedName>
</protein>
<feature type="transmembrane region" description="Helical" evidence="7">
    <location>
        <begin position="488"/>
        <end position="510"/>
    </location>
</feature>
<evidence type="ECO:0000256" key="2">
    <source>
        <dbReference type="ARBA" id="ARBA00022475"/>
    </source>
</evidence>
<dbReference type="RefSeq" id="WP_144309117.1">
    <property type="nucleotide sequence ID" value="NZ_VMNK01000006.1"/>
</dbReference>
<evidence type="ECO:0000259" key="8">
    <source>
        <dbReference type="PROSITE" id="PS50839"/>
    </source>
</evidence>
<feature type="transmembrane region" description="Helical" evidence="7">
    <location>
        <begin position="121"/>
        <end position="147"/>
    </location>
</feature>
<dbReference type="GO" id="GO:0071732">
    <property type="term" value="P:cellular response to nitric oxide"/>
    <property type="evidence" value="ECO:0007669"/>
    <property type="project" value="UniProtKB-ARBA"/>
</dbReference>
<dbReference type="PROSITE" id="PS50883">
    <property type="entry name" value="EAL"/>
    <property type="match status" value="1"/>
</dbReference>
<dbReference type="PANTHER" id="PTHR44757">
    <property type="entry name" value="DIGUANYLATE CYCLASE DGCP"/>
    <property type="match status" value="1"/>
</dbReference>
<dbReference type="InterPro" id="IPR001633">
    <property type="entry name" value="EAL_dom"/>
</dbReference>
<dbReference type="SUPFAM" id="SSF55073">
    <property type="entry name" value="Nucleotide cyclase"/>
    <property type="match status" value="1"/>
</dbReference>
<evidence type="ECO:0000313" key="12">
    <source>
        <dbReference type="Proteomes" id="UP000319502"/>
    </source>
</evidence>
<dbReference type="InterPro" id="IPR043128">
    <property type="entry name" value="Rev_trsase/Diguanyl_cyclase"/>
</dbReference>
<dbReference type="SMART" id="SM00052">
    <property type="entry name" value="EAL"/>
    <property type="match status" value="1"/>
</dbReference>
<feature type="transmembrane region" description="Helical" evidence="7">
    <location>
        <begin position="82"/>
        <end position="101"/>
    </location>
</feature>
<proteinExistence type="predicted"/>